<dbReference type="EMBL" id="JAGGLB010000013">
    <property type="protein sequence ID" value="MBP1992292.1"/>
    <property type="molecule type" value="Genomic_DNA"/>
</dbReference>
<protein>
    <submittedName>
        <fullName evidence="1">Uncharacterized protein</fullName>
    </submittedName>
</protein>
<organism evidence="1 2">
    <name type="scientific">Paenibacillus eucommiae</name>
    <dbReference type="NCBI Taxonomy" id="1355755"/>
    <lineage>
        <taxon>Bacteria</taxon>
        <taxon>Bacillati</taxon>
        <taxon>Bacillota</taxon>
        <taxon>Bacilli</taxon>
        <taxon>Bacillales</taxon>
        <taxon>Paenibacillaceae</taxon>
        <taxon>Paenibacillus</taxon>
    </lineage>
</organism>
<sequence>MLLTMKNIVKHQLLSVAGVLQQLELIHTPYLSQALAQRARTSKDAARRLL</sequence>
<comment type="caution">
    <text evidence="1">The sequence shown here is derived from an EMBL/GenBank/DDBJ whole genome shotgun (WGS) entry which is preliminary data.</text>
</comment>
<keyword evidence="2" id="KW-1185">Reference proteome</keyword>
<dbReference type="Proteomes" id="UP001519287">
    <property type="component" value="Unassembled WGS sequence"/>
</dbReference>
<evidence type="ECO:0000313" key="2">
    <source>
        <dbReference type="Proteomes" id="UP001519287"/>
    </source>
</evidence>
<proteinExistence type="predicted"/>
<name>A0ABS4IXI2_9BACL</name>
<gene>
    <name evidence="1" type="ORF">J2Z66_003900</name>
</gene>
<reference evidence="1 2" key="1">
    <citation type="submission" date="2021-03" db="EMBL/GenBank/DDBJ databases">
        <title>Genomic Encyclopedia of Type Strains, Phase IV (KMG-IV): sequencing the most valuable type-strain genomes for metagenomic binning, comparative biology and taxonomic classification.</title>
        <authorList>
            <person name="Goeker M."/>
        </authorList>
    </citation>
    <scope>NUCLEOTIDE SEQUENCE [LARGE SCALE GENOMIC DNA]</scope>
    <source>
        <strain evidence="1 2">DSM 26048</strain>
    </source>
</reference>
<accession>A0ABS4IXI2</accession>
<evidence type="ECO:0000313" key="1">
    <source>
        <dbReference type="EMBL" id="MBP1992292.1"/>
    </source>
</evidence>